<keyword evidence="4" id="KW-1185">Reference proteome</keyword>
<keyword evidence="2" id="KW-0732">Signal</keyword>
<evidence type="ECO:0000256" key="2">
    <source>
        <dbReference type="SAM" id="SignalP"/>
    </source>
</evidence>
<dbReference type="Proteomes" id="UP000053328">
    <property type="component" value="Unassembled WGS sequence"/>
</dbReference>
<feature type="compositionally biased region" description="Low complexity" evidence="1">
    <location>
        <begin position="56"/>
        <end position="66"/>
    </location>
</feature>
<gene>
    <name evidence="3" type="ORF">PV08_00278</name>
</gene>
<dbReference type="VEuPathDB" id="FungiDB:PV08_00278"/>
<feature type="region of interest" description="Disordered" evidence="1">
    <location>
        <begin position="26"/>
        <end position="77"/>
    </location>
</feature>
<name>A0A0D2C7Z7_9EURO</name>
<dbReference type="GeneID" id="27327361"/>
<reference evidence="3 4" key="1">
    <citation type="submission" date="2015-01" db="EMBL/GenBank/DDBJ databases">
        <title>The Genome Sequence of Exophiala spinifera CBS89968.</title>
        <authorList>
            <consortium name="The Broad Institute Genomics Platform"/>
            <person name="Cuomo C."/>
            <person name="de Hoog S."/>
            <person name="Gorbushina A."/>
            <person name="Stielow B."/>
            <person name="Teixiera M."/>
            <person name="Abouelleil A."/>
            <person name="Chapman S.B."/>
            <person name="Priest M."/>
            <person name="Young S.K."/>
            <person name="Wortman J."/>
            <person name="Nusbaum C."/>
            <person name="Birren B."/>
        </authorList>
    </citation>
    <scope>NUCLEOTIDE SEQUENCE [LARGE SCALE GENOMIC DNA]</scope>
    <source>
        <strain evidence="3 4">CBS 89968</strain>
    </source>
</reference>
<dbReference type="HOGENOM" id="CLU_071125_0_0_1"/>
<evidence type="ECO:0000256" key="1">
    <source>
        <dbReference type="SAM" id="MobiDB-lite"/>
    </source>
</evidence>
<dbReference type="EMBL" id="KN847492">
    <property type="protein sequence ID" value="KIW19704.1"/>
    <property type="molecule type" value="Genomic_DNA"/>
</dbReference>
<dbReference type="OrthoDB" id="2349272at2759"/>
<accession>A0A0D2C7Z7</accession>
<feature type="compositionally biased region" description="Basic and acidic residues" evidence="1">
    <location>
        <begin position="42"/>
        <end position="55"/>
    </location>
</feature>
<organism evidence="3 4">
    <name type="scientific">Exophiala spinifera</name>
    <dbReference type="NCBI Taxonomy" id="91928"/>
    <lineage>
        <taxon>Eukaryota</taxon>
        <taxon>Fungi</taxon>
        <taxon>Dikarya</taxon>
        <taxon>Ascomycota</taxon>
        <taxon>Pezizomycotina</taxon>
        <taxon>Eurotiomycetes</taxon>
        <taxon>Chaetothyriomycetidae</taxon>
        <taxon>Chaetothyriales</taxon>
        <taxon>Herpotrichiellaceae</taxon>
        <taxon>Exophiala</taxon>
    </lineage>
</organism>
<feature type="signal peptide" evidence="2">
    <location>
        <begin position="1"/>
        <end position="18"/>
    </location>
</feature>
<dbReference type="AlphaFoldDB" id="A0A0D2C7Z7"/>
<evidence type="ECO:0000313" key="3">
    <source>
        <dbReference type="EMBL" id="KIW19704.1"/>
    </source>
</evidence>
<protein>
    <submittedName>
        <fullName evidence="3">Uncharacterized protein</fullName>
    </submittedName>
</protein>
<evidence type="ECO:0000313" key="4">
    <source>
        <dbReference type="Proteomes" id="UP000053328"/>
    </source>
</evidence>
<proteinExistence type="predicted"/>
<sequence>MLRMIWIILHLNLVLALALTFQAARSSPSDDDHGHGHGRGLSFDHHHYHDHDHDNTTTNTTNAAHHSPPLTARTGPADPVSQLLAIAPSSNTCANAPFPSECTVTTASLAQIIIGSFASHNVSTAPEQAALLSWMAFESGEWKYNRNHFPAPGRPGQGTRVMMMPNYVAEFARSFKELADGDELGGTTTGSGDPDQVLDLVSADKYSFAAAAWYYDTHCTPEVKEGVQTGGEQGWEEFVTVCVGTTVTEGRRGYWVKACEALNIVVPVPVVVVVE</sequence>
<dbReference type="RefSeq" id="XP_016239920.1">
    <property type="nucleotide sequence ID" value="XM_016374644.1"/>
</dbReference>
<feature type="chain" id="PRO_5002255018" evidence="2">
    <location>
        <begin position="19"/>
        <end position="275"/>
    </location>
</feature>